<dbReference type="Proteomes" id="UP000274504">
    <property type="component" value="Unassembled WGS sequence"/>
</dbReference>
<feature type="transmembrane region" description="Helical" evidence="1">
    <location>
        <begin position="196"/>
        <end position="218"/>
    </location>
</feature>
<sequence length="397" mass="44523">MSVTRSVADSVNSETFWKCVPQTDWPDFIDITSLILEITAIILNAFTGYLLLQLKEGNLIVIVLLRTVIFNSVIDAIIKFISDIVPFKANSSIAVLNYILCVVWDSRFLFWLFNTFAVSGLALFSIDRALSLLNKDSFRFVPAESRLRTYQISIYLYGLFLTIPQVISVNLENGTCTCAPTTINVPVLALVYAHVFIRYFLLVVLQGGVLCICAGAVIKWVKQTPVKQQLDELNSLHFDILSTAELKRREGSRSWKTPSLCIIPIALFYVTNFGFDAGYQFISGVGLTTYVIGGKIQRIGTLLLIVFSNTVPIILLFMLPAALLVLGFDINLKEYADTFQGINLELVEKIPFKDFFEIAKKLLGSQDPITQAVRAFKLFDADYSGKISFQELRQATR</sequence>
<feature type="transmembrane region" description="Helical" evidence="1">
    <location>
        <begin position="108"/>
        <end position="126"/>
    </location>
</feature>
<keyword evidence="1" id="KW-1133">Transmembrane helix</keyword>
<feature type="domain" description="EF-hand" evidence="2">
    <location>
        <begin position="367"/>
        <end position="397"/>
    </location>
</feature>
<reference evidence="5" key="1">
    <citation type="submission" date="2017-02" db="UniProtKB">
        <authorList>
            <consortium name="WormBaseParasite"/>
        </authorList>
    </citation>
    <scope>IDENTIFICATION</scope>
</reference>
<accession>A0A0R3SRX0</accession>
<reference evidence="3 4" key="2">
    <citation type="submission" date="2018-11" db="EMBL/GenBank/DDBJ databases">
        <authorList>
            <consortium name="Pathogen Informatics"/>
        </authorList>
    </citation>
    <scope>NUCLEOTIDE SEQUENCE [LARGE SCALE GENOMIC DNA]</scope>
</reference>
<evidence type="ECO:0000313" key="5">
    <source>
        <dbReference type="WBParaSite" id="HDID_0000797101-mRNA-1"/>
    </source>
</evidence>
<dbReference type="STRING" id="6216.A0A0R3SRX0"/>
<keyword evidence="1" id="KW-0472">Membrane</keyword>
<dbReference type="OrthoDB" id="6256425at2759"/>
<feature type="transmembrane region" description="Helical" evidence="1">
    <location>
        <begin position="147"/>
        <end position="167"/>
    </location>
</feature>
<keyword evidence="1" id="KW-0812">Transmembrane</keyword>
<feature type="transmembrane region" description="Helical" evidence="1">
    <location>
        <begin position="59"/>
        <end position="81"/>
    </location>
</feature>
<dbReference type="InterPro" id="IPR002048">
    <property type="entry name" value="EF_hand_dom"/>
</dbReference>
<dbReference type="SUPFAM" id="SSF47473">
    <property type="entry name" value="EF-hand"/>
    <property type="match status" value="1"/>
</dbReference>
<organism evidence="5">
    <name type="scientific">Hymenolepis diminuta</name>
    <name type="common">Rat tapeworm</name>
    <dbReference type="NCBI Taxonomy" id="6216"/>
    <lineage>
        <taxon>Eukaryota</taxon>
        <taxon>Metazoa</taxon>
        <taxon>Spiralia</taxon>
        <taxon>Lophotrochozoa</taxon>
        <taxon>Platyhelminthes</taxon>
        <taxon>Cestoda</taxon>
        <taxon>Eucestoda</taxon>
        <taxon>Cyclophyllidea</taxon>
        <taxon>Hymenolepididae</taxon>
        <taxon>Hymenolepis</taxon>
    </lineage>
</organism>
<name>A0A0R3SRX0_HYMDI</name>
<evidence type="ECO:0000313" key="4">
    <source>
        <dbReference type="Proteomes" id="UP000274504"/>
    </source>
</evidence>
<dbReference type="PROSITE" id="PS50222">
    <property type="entry name" value="EF_HAND_2"/>
    <property type="match status" value="1"/>
</dbReference>
<dbReference type="Gene3D" id="1.10.238.10">
    <property type="entry name" value="EF-hand"/>
    <property type="match status" value="1"/>
</dbReference>
<gene>
    <name evidence="3" type="ORF">HDID_LOCUS7969</name>
</gene>
<dbReference type="EMBL" id="UYSG01011005">
    <property type="protein sequence ID" value="VDL60287.1"/>
    <property type="molecule type" value="Genomic_DNA"/>
</dbReference>
<evidence type="ECO:0000259" key="2">
    <source>
        <dbReference type="PROSITE" id="PS50222"/>
    </source>
</evidence>
<feature type="transmembrane region" description="Helical" evidence="1">
    <location>
        <begin position="31"/>
        <end position="52"/>
    </location>
</feature>
<dbReference type="InterPro" id="IPR011992">
    <property type="entry name" value="EF-hand-dom_pair"/>
</dbReference>
<feature type="transmembrane region" description="Helical" evidence="1">
    <location>
        <begin position="257"/>
        <end position="282"/>
    </location>
</feature>
<evidence type="ECO:0000313" key="3">
    <source>
        <dbReference type="EMBL" id="VDL60287.1"/>
    </source>
</evidence>
<protein>
    <submittedName>
        <fullName evidence="5">EF-hand domain-containing protein</fullName>
    </submittedName>
</protein>
<dbReference type="GO" id="GO:0005509">
    <property type="term" value="F:calcium ion binding"/>
    <property type="evidence" value="ECO:0007669"/>
    <property type="project" value="InterPro"/>
</dbReference>
<evidence type="ECO:0000256" key="1">
    <source>
        <dbReference type="SAM" id="Phobius"/>
    </source>
</evidence>
<proteinExistence type="predicted"/>
<dbReference type="AlphaFoldDB" id="A0A0R3SRX0"/>
<dbReference type="WBParaSite" id="HDID_0000797101-mRNA-1">
    <property type="protein sequence ID" value="HDID_0000797101-mRNA-1"/>
    <property type="gene ID" value="HDID_0000797101"/>
</dbReference>
<feature type="transmembrane region" description="Helical" evidence="1">
    <location>
        <begin position="302"/>
        <end position="326"/>
    </location>
</feature>